<dbReference type="EMBL" id="CP024962">
    <property type="protein sequence ID" value="ATZ16282.1"/>
    <property type="molecule type" value="Genomic_DNA"/>
</dbReference>
<evidence type="ECO:0000313" key="2">
    <source>
        <dbReference type="Proteomes" id="UP000232222"/>
    </source>
</evidence>
<dbReference type="OrthoDB" id="8477532at2"/>
<dbReference type="Proteomes" id="UP000232222">
    <property type="component" value="Chromosome"/>
</dbReference>
<keyword evidence="2" id="KW-1185">Reference proteome</keyword>
<accession>A0A2K8NR18</accession>
<dbReference type="NCBIfam" id="NF046000">
    <property type="entry name" value="MAG1210_fam"/>
    <property type="match status" value="1"/>
</dbReference>
<reference evidence="1 2" key="1">
    <citation type="submission" date="2017-11" db="EMBL/GenBank/DDBJ databases">
        <title>Genome sequence of Entomoplasma freundtii BARC 318 (ATCC 51999).</title>
        <authorList>
            <person name="Lo W.-S."/>
            <person name="Gasparich G.E."/>
            <person name="Kuo C.-H."/>
        </authorList>
    </citation>
    <scope>NUCLEOTIDE SEQUENCE [LARGE SCALE GENOMIC DNA]</scope>
    <source>
        <strain evidence="1 2">BARC 318</strain>
    </source>
</reference>
<name>A0A2K8NR18_9MOLU</name>
<dbReference type="KEGG" id="efr:EFREU_v1c02560"/>
<protein>
    <submittedName>
        <fullName evidence="1">Uncharacterized protein</fullName>
    </submittedName>
</protein>
<dbReference type="AlphaFoldDB" id="A0A2K8NR18"/>
<organism evidence="1 2">
    <name type="scientific">Entomoplasma freundtii</name>
    <dbReference type="NCBI Taxonomy" id="74700"/>
    <lineage>
        <taxon>Bacteria</taxon>
        <taxon>Bacillati</taxon>
        <taxon>Mycoplasmatota</taxon>
        <taxon>Mollicutes</taxon>
        <taxon>Entomoplasmatales</taxon>
        <taxon>Entomoplasmataceae</taxon>
        <taxon>Entomoplasma</taxon>
    </lineage>
</organism>
<sequence length="604" mass="70069">MATQIIYNPLAEYQNNLKQIHNDNLTNFFDNLVQQNQIDENLNKKTVEDFYHNKKSLTLTNKKKANLEKGRLALIFLAIIFGIAPLVGWFLLRTNAQVFLWVGLMAGVGLIGLGLSVYCIVKKIKPKIQNLHSQSTTFESKMNDLETNCWSQLLGLNQSYDWQLTTRLLEQTLPIVKFDPYLKLDKFQHFLNHGLRNTDFDETVIDLKSGEIATNPFIFVEKLHHNLGMQAYFGSITISWTETYTDHEGKTQTRIQTQVLTASVEQPCPFYKTTKELFFSHEVAPKLNFQREPSNLVHSNERDITKAMKKLDNKARKAIKDGNDFNLMNNSEFEVLFNALNRNDEIQFRFLFSDLAQKQLEDFLKNPDYPHADEFYWWKNQELSCLMGTYLTNVSWDFNPQKYQNFDLAAARQNFISSNMTFFENFYLAITPLLATPLLQEPRTIEYPTLATPEYLASWQKEAIVANFGNELIHPLSRTNNIFKIVTNNAANGLEQLMVKAFGYQTIERVTYIPVLGGDGYWHNVPVWWTEYIPVAQESAVLVKNVEDLAMQKRLQNPDNAALNAYLEKQNLERKDIHLFDNIISFKHETGTFDEHQTFWNALN</sequence>
<dbReference type="RefSeq" id="WP_100609235.1">
    <property type="nucleotide sequence ID" value="NZ_CP024962.1"/>
</dbReference>
<proteinExistence type="predicted"/>
<evidence type="ECO:0000313" key="1">
    <source>
        <dbReference type="EMBL" id="ATZ16282.1"/>
    </source>
</evidence>
<gene>
    <name evidence="1" type="ORF">EFREU_v1c02560</name>
</gene>